<keyword evidence="2 4" id="KW-0732">Signal</keyword>
<dbReference type="GO" id="GO:0016020">
    <property type="term" value="C:membrane"/>
    <property type="evidence" value="ECO:0007669"/>
    <property type="project" value="GOC"/>
</dbReference>
<organism evidence="6 7">
    <name type="scientific">Fibrobacter intestinalis</name>
    <dbReference type="NCBI Taxonomy" id="28122"/>
    <lineage>
        <taxon>Bacteria</taxon>
        <taxon>Pseudomonadati</taxon>
        <taxon>Fibrobacterota</taxon>
        <taxon>Fibrobacteria</taxon>
        <taxon>Fibrobacterales</taxon>
        <taxon>Fibrobacteraceae</taxon>
        <taxon>Fibrobacter</taxon>
    </lineage>
</organism>
<dbReference type="Gene3D" id="2.60.40.1180">
    <property type="entry name" value="Golgi alpha-mannosidase II"/>
    <property type="match status" value="1"/>
</dbReference>
<dbReference type="GO" id="GO:0004348">
    <property type="term" value="F:glucosylceramidase activity"/>
    <property type="evidence" value="ECO:0007669"/>
    <property type="project" value="InterPro"/>
</dbReference>
<dbReference type="InterPro" id="IPR017853">
    <property type="entry name" value="GH"/>
</dbReference>
<dbReference type="AlphaFoldDB" id="A0A1M6PJY9"/>
<dbReference type="InterPro" id="IPR024655">
    <property type="entry name" value="Asl1_glyco_hydro_catalytic"/>
</dbReference>
<name>A0A1M6PJY9_9BACT</name>
<evidence type="ECO:0000313" key="7">
    <source>
        <dbReference type="Proteomes" id="UP000184275"/>
    </source>
</evidence>
<dbReference type="Gene3D" id="3.20.20.80">
    <property type="entry name" value="Glycosidases"/>
    <property type="match status" value="1"/>
</dbReference>
<dbReference type="PANTHER" id="PTHR11069">
    <property type="entry name" value="GLUCOSYLCERAMIDASE"/>
    <property type="match status" value="1"/>
</dbReference>
<evidence type="ECO:0000256" key="3">
    <source>
        <dbReference type="ARBA" id="ARBA00022801"/>
    </source>
</evidence>
<sequence length="704" mass="75769">MLEREWKILASVACAASFAFAATVTVNPEQTAQKIVGFGGGVVYYQSWITHLSEANQQALYDTAFTGLNLSLLRIGNWKQEDTTSIADDVKIVQAAKQRLGSHLKIEMSSWSAPASLKPSGSVMGNVGYSTLGTLKSSSSDPYGNYVYSEFASWWKRSFLAYKSAGIAPDYISIQNEPDMFAKYEETLFRPTETSTMAGYAQALAAVRDTMNTVSGAPKILGPEPLGIGYSNFQNYMKELDDSKLDGYAYHLYHAGNGNDSSLANYKNPENFRSPMKAIAQNYGSDAKPIIMTEFCSMAENGVESYMVGLAHIMQVGFTDGKLGGYIAWELLWGEGKGQLIGVCTAGWGSCEKDEIVISPEYHAMRHYSKFVNPGWSVVSTESAASDLKTVAFKSENADSVTLVLVNTGNTEIRIDAPTVSGMNVALAVQSKENGAKSKNITIAGCYALPARSITSLVYTQTASAPSVQTCVDETSDPSYVEPSSSDTLMIVDYSKTSTAEGWSADTSLSTPVYGTSTVDGVSSYVFVKQAGCDQGDCGYKHAYFALSAEQVDNFAKCSDLVVVMHSADDTTAYVNIGGVGAEWVDYKYGVQAGSASWVSSSISLEKEAGNASNRLKFNSNASGFYISKIFATGCSDASIPQRVQVASQKFGGVSKIYDMQGRLVWKGELSSSDISGHVLHLQNLKAGVYTIRSGSRTMTAVKK</sequence>
<dbReference type="RefSeq" id="WP_073301559.1">
    <property type="nucleotide sequence ID" value="NZ_FRAW01000001.1"/>
</dbReference>
<dbReference type="InterPro" id="IPR001139">
    <property type="entry name" value="Glyco_hydro_30"/>
</dbReference>
<gene>
    <name evidence="6" type="ORF">SAMN05720469_1019</name>
</gene>
<comment type="similarity">
    <text evidence="1">Belongs to the glycosyl hydrolase 30 family.</text>
</comment>
<dbReference type="EMBL" id="FRAW01000001">
    <property type="protein sequence ID" value="SHK08203.1"/>
    <property type="molecule type" value="Genomic_DNA"/>
</dbReference>
<feature type="signal peptide" evidence="4">
    <location>
        <begin position="1"/>
        <end position="21"/>
    </location>
</feature>
<evidence type="ECO:0000256" key="4">
    <source>
        <dbReference type="SAM" id="SignalP"/>
    </source>
</evidence>
<reference evidence="7" key="1">
    <citation type="submission" date="2016-11" db="EMBL/GenBank/DDBJ databases">
        <authorList>
            <person name="Varghese N."/>
            <person name="Submissions S."/>
        </authorList>
    </citation>
    <scope>NUCLEOTIDE SEQUENCE [LARGE SCALE GENOMIC DNA]</scope>
    <source>
        <strain evidence="7">UWOS</strain>
    </source>
</reference>
<dbReference type="InterPro" id="IPR013780">
    <property type="entry name" value="Glyco_hydro_b"/>
</dbReference>
<dbReference type="Pfam" id="PF11790">
    <property type="entry name" value="Glyco_hydro_cc"/>
    <property type="match status" value="1"/>
</dbReference>
<protein>
    <submittedName>
        <fullName evidence="6">O-Glycosyl hydrolase</fullName>
    </submittedName>
</protein>
<dbReference type="PANTHER" id="PTHR11069:SF23">
    <property type="entry name" value="LYSOSOMAL ACID GLUCOSYLCERAMIDASE"/>
    <property type="match status" value="1"/>
</dbReference>
<dbReference type="Proteomes" id="UP000184275">
    <property type="component" value="Unassembled WGS sequence"/>
</dbReference>
<feature type="domain" description="Asl1-like glycosyl hydrolase catalytic" evidence="5">
    <location>
        <begin position="166"/>
        <end position="299"/>
    </location>
</feature>
<dbReference type="GO" id="GO:0006680">
    <property type="term" value="P:glucosylceramide catabolic process"/>
    <property type="evidence" value="ECO:0007669"/>
    <property type="project" value="TreeGrafter"/>
</dbReference>
<keyword evidence="7" id="KW-1185">Reference proteome</keyword>
<evidence type="ECO:0000313" key="6">
    <source>
        <dbReference type="EMBL" id="SHK08203.1"/>
    </source>
</evidence>
<dbReference type="SUPFAM" id="SSF51445">
    <property type="entry name" value="(Trans)glycosidases"/>
    <property type="match status" value="1"/>
</dbReference>
<evidence type="ECO:0000259" key="5">
    <source>
        <dbReference type="Pfam" id="PF11790"/>
    </source>
</evidence>
<evidence type="ECO:0000256" key="1">
    <source>
        <dbReference type="ARBA" id="ARBA00005382"/>
    </source>
</evidence>
<proteinExistence type="inferred from homology"/>
<keyword evidence="3 6" id="KW-0378">Hydrolase</keyword>
<accession>A0A1M6PJY9</accession>
<feature type="chain" id="PRO_5012048143" evidence="4">
    <location>
        <begin position="22"/>
        <end position="704"/>
    </location>
</feature>
<evidence type="ECO:0000256" key="2">
    <source>
        <dbReference type="ARBA" id="ARBA00022729"/>
    </source>
</evidence>